<dbReference type="GO" id="GO:0009253">
    <property type="term" value="P:peptidoglycan catabolic process"/>
    <property type="evidence" value="ECO:0007669"/>
    <property type="project" value="InterPro"/>
</dbReference>
<evidence type="ECO:0000256" key="3">
    <source>
        <dbReference type="RuleBase" id="RU003788"/>
    </source>
</evidence>
<evidence type="ECO:0000313" key="4">
    <source>
        <dbReference type="EMBL" id="ABY73242.1"/>
    </source>
</evidence>
<dbReference type="eggNOG" id="COG3772">
    <property type="taxonomic scope" value="Bacteria"/>
</dbReference>
<comment type="catalytic activity">
    <reaction evidence="3">
        <text>Hydrolysis of (1-&gt;4)-beta-linkages between N-acetylmuramic acid and N-acetyl-D-glucosamine residues in a peptidoglycan and between N-acetyl-D-glucosamine residues in chitodextrins.</text>
        <dbReference type="EC" id="3.2.1.17"/>
    </reaction>
</comment>
<keyword evidence="2 3" id="KW-0081">Bacteriolytic enzyme</keyword>
<dbReference type="AlphaFoldDB" id="B0BVI2"/>
<reference evidence="4 5" key="1">
    <citation type="journal article" date="2008" name="Infect. Immun.">
        <title>Genomic comparison of virulent Rickettsia rickettsii Sheila Smith and avirulent Rickettsia rickettsii Iowa.</title>
        <authorList>
            <person name="Ellison D.W."/>
            <person name="Clark T.R."/>
            <person name="Sturdevant D.E."/>
            <person name="Virtaneva K."/>
            <person name="Porcella S.F."/>
            <person name="Hackstadt T."/>
        </authorList>
    </citation>
    <scope>NUCLEOTIDE SEQUENCE [LARGE SCALE GENOMIC DNA]</scope>
    <source>
        <strain evidence="4 5">Iowa</strain>
    </source>
</reference>
<dbReference type="InterPro" id="IPR023346">
    <property type="entry name" value="Lysozyme-like_dom_sf"/>
</dbReference>
<evidence type="ECO:0000313" key="5">
    <source>
        <dbReference type="Proteomes" id="UP000000796"/>
    </source>
</evidence>
<gene>
    <name evidence="4" type="ordered locus">RrIowa_1522</name>
</gene>
<name>B0BVI2_RICRO</name>
<protein>
    <recommendedName>
        <fullName evidence="3">Lysozyme</fullName>
        <ecNumber evidence="3">3.2.1.17</ecNumber>
    </recommendedName>
</protein>
<proteinExistence type="inferred from homology"/>
<dbReference type="Gene3D" id="1.10.530.40">
    <property type="match status" value="1"/>
</dbReference>
<dbReference type="PANTHER" id="PTHR38107:SF3">
    <property type="entry name" value="LYSOZYME RRRD-RELATED"/>
    <property type="match status" value="1"/>
</dbReference>
<dbReference type="KEGG" id="rrj:RrIowa_1522"/>
<dbReference type="Proteomes" id="UP000000796">
    <property type="component" value="Chromosome"/>
</dbReference>
<keyword evidence="3 4" id="KW-0378">Hydrolase</keyword>
<dbReference type="EMBL" id="CP000766">
    <property type="protein sequence ID" value="ABY73242.1"/>
    <property type="molecule type" value="Genomic_DNA"/>
</dbReference>
<dbReference type="SUPFAM" id="SSF53955">
    <property type="entry name" value="Lysozyme-like"/>
    <property type="match status" value="1"/>
</dbReference>
<dbReference type="Pfam" id="PF00959">
    <property type="entry name" value="Phage_lysozyme"/>
    <property type="match status" value="1"/>
</dbReference>
<organism evidence="4 5">
    <name type="scientific">Rickettsia rickettsii (strain Iowa)</name>
    <dbReference type="NCBI Taxonomy" id="452659"/>
    <lineage>
        <taxon>Bacteria</taxon>
        <taxon>Pseudomonadati</taxon>
        <taxon>Pseudomonadota</taxon>
        <taxon>Alphaproteobacteria</taxon>
        <taxon>Rickettsiales</taxon>
        <taxon>Rickettsiaceae</taxon>
        <taxon>Rickettsieae</taxon>
        <taxon>Rickettsia</taxon>
        <taxon>spotted fever group</taxon>
    </lineage>
</organism>
<dbReference type="GO" id="GO:0016998">
    <property type="term" value="P:cell wall macromolecule catabolic process"/>
    <property type="evidence" value="ECO:0007669"/>
    <property type="project" value="InterPro"/>
</dbReference>
<keyword evidence="5" id="KW-1185">Reference proteome</keyword>
<dbReference type="GO" id="GO:0003796">
    <property type="term" value="F:lysozyme activity"/>
    <property type="evidence" value="ECO:0007669"/>
    <property type="project" value="UniProtKB-EC"/>
</dbReference>
<dbReference type="GO" id="GO:0031640">
    <property type="term" value="P:killing of cells of another organism"/>
    <property type="evidence" value="ECO:0007669"/>
    <property type="project" value="UniProtKB-KW"/>
</dbReference>
<dbReference type="CAZy" id="GH24">
    <property type="family name" value="Glycoside Hydrolase Family 24"/>
</dbReference>
<accession>B0BVI2</accession>
<dbReference type="GO" id="GO:0042742">
    <property type="term" value="P:defense response to bacterium"/>
    <property type="evidence" value="ECO:0007669"/>
    <property type="project" value="UniProtKB-KW"/>
</dbReference>
<dbReference type="EC" id="3.2.1.17" evidence="3"/>
<evidence type="ECO:0000256" key="1">
    <source>
        <dbReference type="ARBA" id="ARBA00022529"/>
    </source>
</evidence>
<dbReference type="PANTHER" id="PTHR38107">
    <property type="match status" value="1"/>
</dbReference>
<comment type="similarity">
    <text evidence="3">Belongs to the glycosyl hydrolase 24 family.</text>
</comment>
<sequence>MPLTENQQAALISFIFNCGAGAFQASTLQQKLNRGEYANAANELLR</sequence>
<keyword evidence="1 3" id="KW-0929">Antimicrobial</keyword>
<reference evidence="4 5" key="2">
    <citation type="journal article" date="2015" name="Infect. Immun.">
        <title>Comparative genome sequencing of Rickettsia rickettsii strains that differ in virulence.</title>
        <authorList>
            <person name="Clark T.R."/>
            <person name="Noriea N.F."/>
            <person name="Bublitz D.C."/>
            <person name="Ellison D.W."/>
            <person name="Martens C."/>
            <person name="Lutter E.I."/>
            <person name="Hackstadt T."/>
        </authorList>
    </citation>
    <scope>NUCLEOTIDE SEQUENCE [LARGE SCALE GENOMIC DNA]</scope>
    <source>
        <strain evidence="4 5">Iowa</strain>
    </source>
</reference>
<dbReference type="InterPro" id="IPR051018">
    <property type="entry name" value="Bacteriophage_GH24"/>
</dbReference>
<evidence type="ECO:0000256" key="2">
    <source>
        <dbReference type="ARBA" id="ARBA00022638"/>
    </source>
</evidence>
<dbReference type="InterPro" id="IPR023347">
    <property type="entry name" value="Lysozyme_dom_sf"/>
</dbReference>
<keyword evidence="3 4" id="KW-0326">Glycosidase</keyword>
<dbReference type="InterPro" id="IPR002196">
    <property type="entry name" value="Glyco_hydro_24"/>
</dbReference>
<dbReference type="HOGENOM" id="CLU_091641_6_1_5"/>